<name>A0A2H0ZFM7_CANAR</name>
<evidence type="ECO:0000256" key="5">
    <source>
        <dbReference type="ARBA" id="ARBA00022496"/>
    </source>
</evidence>
<dbReference type="FunFam" id="1.20.1510.10:FF:000013">
    <property type="entry name" value="Cation efflux family protein"/>
    <property type="match status" value="1"/>
</dbReference>
<keyword evidence="8" id="KW-0406">Ion transport</keyword>
<dbReference type="VEuPathDB" id="FungiDB:CJJ09_004573"/>
<evidence type="ECO:0000256" key="1">
    <source>
        <dbReference type="ARBA" id="ARBA00004141"/>
    </source>
</evidence>
<dbReference type="VEuPathDB" id="FungiDB:QG37_03875"/>
<dbReference type="Proteomes" id="UP000825438">
    <property type="component" value="Chromosome V"/>
</dbReference>
<dbReference type="AlphaFoldDB" id="A0A2H0ZFM7"/>
<accession>A0A2H0ZFM7</accession>
<evidence type="ECO:0000256" key="2">
    <source>
        <dbReference type="ARBA" id="ARBA00008873"/>
    </source>
</evidence>
<evidence type="ECO:0000256" key="11">
    <source>
        <dbReference type="SAM" id="MobiDB-lite"/>
    </source>
</evidence>
<keyword evidence="4" id="KW-0813">Transport</keyword>
<dbReference type="VEuPathDB" id="FungiDB:CJJ09_004572"/>
<dbReference type="STRING" id="498019.A0A2H0ZFM7"/>
<keyword evidence="6 12" id="KW-0812">Transmembrane</keyword>
<keyword evidence="9 12" id="KW-0472">Membrane</keyword>
<dbReference type="Gene3D" id="1.20.1510.10">
    <property type="entry name" value="Cation efflux protein transmembrane domain"/>
    <property type="match status" value="1"/>
</dbReference>
<evidence type="ECO:0000256" key="4">
    <source>
        <dbReference type="ARBA" id="ARBA00022448"/>
    </source>
</evidence>
<evidence type="ECO:0000256" key="10">
    <source>
        <dbReference type="ARBA" id="ARBA00055037"/>
    </source>
</evidence>
<dbReference type="PANTHER" id="PTHR43840:SF15">
    <property type="entry name" value="MITOCHONDRIAL METAL TRANSPORTER 1-RELATED"/>
    <property type="match status" value="1"/>
</dbReference>
<keyword evidence="3" id="KW-0408">Iron</keyword>
<dbReference type="EMBL" id="CP076753">
    <property type="protein sequence ID" value="QWW25004.1"/>
    <property type="molecule type" value="Genomic_DNA"/>
</dbReference>
<dbReference type="GO" id="GO:0008324">
    <property type="term" value="F:monoatomic cation transmembrane transporter activity"/>
    <property type="evidence" value="ECO:0007669"/>
    <property type="project" value="InterPro"/>
</dbReference>
<dbReference type="InterPro" id="IPR027469">
    <property type="entry name" value="Cation_efflux_TMD_sf"/>
</dbReference>
<evidence type="ECO:0000256" key="6">
    <source>
        <dbReference type="ARBA" id="ARBA00022692"/>
    </source>
</evidence>
<dbReference type="GO" id="GO:0006879">
    <property type="term" value="P:intracellular iron ion homeostasis"/>
    <property type="evidence" value="ECO:0007669"/>
    <property type="project" value="UniProtKB-KW"/>
</dbReference>
<evidence type="ECO:0000256" key="12">
    <source>
        <dbReference type="SAM" id="Phobius"/>
    </source>
</evidence>
<keyword evidence="3" id="KW-0409">Iron storage</keyword>
<feature type="compositionally biased region" description="Basic and acidic residues" evidence="11">
    <location>
        <begin position="46"/>
        <end position="92"/>
    </location>
</feature>
<protein>
    <recommendedName>
        <fullName evidence="13">Cation efflux protein transmembrane domain-containing protein</fullName>
    </recommendedName>
</protein>
<dbReference type="VEuPathDB" id="FungiDB:CJJ07_002848"/>
<comment type="function">
    <text evidence="10">Mitochondrial metal transporter involved in mitochondrial iron accumulation.</text>
</comment>
<evidence type="ECO:0000256" key="8">
    <source>
        <dbReference type="ARBA" id="ARBA00023065"/>
    </source>
</evidence>
<dbReference type="VEuPathDB" id="FungiDB:CJI96_0004657"/>
<dbReference type="InterPro" id="IPR050291">
    <property type="entry name" value="CDF_Transporter"/>
</dbReference>
<evidence type="ECO:0000256" key="3">
    <source>
        <dbReference type="ARBA" id="ARBA00022434"/>
    </source>
</evidence>
<dbReference type="GO" id="GO:0005739">
    <property type="term" value="C:mitochondrion"/>
    <property type="evidence" value="ECO:0007669"/>
    <property type="project" value="UniProtKB-ARBA"/>
</dbReference>
<dbReference type="SUPFAM" id="SSF161111">
    <property type="entry name" value="Cation efflux protein transmembrane domain-like"/>
    <property type="match status" value="1"/>
</dbReference>
<evidence type="ECO:0000256" key="7">
    <source>
        <dbReference type="ARBA" id="ARBA00022989"/>
    </source>
</evidence>
<proteinExistence type="inferred from homology"/>
<reference evidence="14" key="1">
    <citation type="journal article" date="2017" name="Clin. Infect. Dis.">
        <title>Simultaneous emergence of multidrug-resistant Candida auris on 3 continents confirmed by whole-genome sequencing and epidemiological analyses.</title>
        <authorList>
            <person name="Lockhart S.R."/>
            <person name="Etienne K.A."/>
            <person name="Vallabhaneni S."/>
            <person name="Farooqi J."/>
            <person name="Chowdhary A."/>
            <person name="Govender N.P."/>
            <person name="Colombo A.L."/>
            <person name="Calvo B."/>
            <person name="Cuomo C.A."/>
            <person name="Desjardins C.A."/>
            <person name="Berkow E.L."/>
            <person name="Castanheira M."/>
            <person name="Magobo R.E."/>
            <person name="Jabeen K."/>
            <person name="Asghar R.J."/>
            <person name="Meis J.F."/>
            <person name="Jackson B."/>
            <person name="Chiller T."/>
            <person name="Litvintseva A.P."/>
        </authorList>
    </citation>
    <scope>NUCLEOTIDE SEQUENCE [LARGE SCALE GENOMIC DNA]</scope>
    <source>
        <strain evidence="14">B8441</strain>
    </source>
</reference>
<keyword evidence="5" id="KW-0410">Iron transport</keyword>
<feature type="transmembrane region" description="Helical" evidence="12">
    <location>
        <begin position="189"/>
        <end position="211"/>
    </location>
</feature>
<dbReference type="GO" id="GO:0006826">
    <property type="term" value="P:iron ion transport"/>
    <property type="evidence" value="ECO:0007669"/>
    <property type="project" value="UniProtKB-KW"/>
</dbReference>
<dbReference type="PANTHER" id="PTHR43840">
    <property type="entry name" value="MITOCHONDRIAL METAL TRANSPORTER 1-RELATED"/>
    <property type="match status" value="1"/>
</dbReference>
<dbReference type="VEuPathDB" id="FungiDB:CJI97_004958"/>
<dbReference type="InterPro" id="IPR058533">
    <property type="entry name" value="Cation_efflux_TM"/>
</dbReference>
<gene>
    <name evidence="14" type="ORF">B9J08_004494</name>
    <name evidence="15" type="ORF">CA7LBN_003886</name>
</gene>
<reference evidence="14" key="2">
    <citation type="submission" date="2017-11" db="EMBL/GenBank/DDBJ databases">
        <title>Candida auris genome assembly and annotation.</title>
        <authorList>
            <person name="Munoz J.F."/>
            <person name="Gade L.G."/>
            <person name="Chow N.A."/>
            <person name="Litvintseva A.P."/>
            <person name="Loparev V.N."/>
            <person name="Cuomo C.A."/>
        </authorList>
    </citation>
    <scope>NUCLEOTIDE SEQUENCE</scope>
    <source>
        <strain evidence="14">B8441</strain>
    </source>
</reference>
<organism evidence="14">
    <name type="scientific">Candidozyma auris</name>
    <name type="common">Yeast</name>
    <name type="synonym">Candida auris</name>
    <dbReference type="NCBI Taxonomy" id="498019"/>
    <lineage>
        <taxon>Eukaryota</taxon>
        <taxon>Fungi</taxon>
        <taxon>Dikarya</taxon>
        <taxon>Ascomycota</taxon>
        <taxon>Saccharomycotina</taxon>
        <taxon>Pichiomycetes</taxon>
        <taxon>Metschnikowiaceae</taxon>
        <taxon>Candidozyma</taxon>
    </lineage>
</organism>
<reference evidence="15" key="3">
    <citation type="submission" date="2021-06" db="EMBL/GenBank/DDBJ databases">
        <title>Candida auris outbreak in lebanese hospital.</title>
        <authorList>
            <person name="Finianos M."/>
        </authorList>
    </citation>
    <scope>NUCLEOTIDE SEQUENCE</scope>
    <source>
        <strain evidence="15">CA7LBN</strain>
    </source>
</reference>
<comment type="similarity">
    <text evidence="2">Belongs to the cation diffusion facilitator (CDF) transporter (TC 2.A.4) family. SLC30A subfamily.</text>
</comment>
<comment type="subcellular location">
    <subcellularLocation>
        <location evidence="1">Membrane</location>
        <topology evidence="1">Multi-pass membrane protein</topology>
    </subcellularLocation>
</comment>
<sequence>MLAARLISSVSRKPHFGCSLPPALSLSSASRRHFRVSLARNYTTKLMKDKNSEHKQADNKTTHSHSHDSVNHSHSHDSESPSHSHDHSHDGGAHLFHSHSHAQPNELLGKGFTTNPAVRITWIGLLVNVAMAGSKAVGGVVFHSQALIADAIHSLSDMVADFLTLATVNVASKEGSVTRFPMGYGKIEAVGTFLVSGVLLFAGFSVGWSSLLQVFEYTLPPQMFEWVSMIQVHSHSHGVMDASGDAHSHSHAAHANPQEVQMPNINAAWLALGSIGVKEVLYRKTMQVADETNSKVLVANAWHHRVDSLTAAVAFVTVMGGVLFDLAWLDAVGGGLVSILIVHAGWGSFKEAWYELVDRSDPPASEHYQQIRSLVESEVSTAAASLSQSFTVKDLSVLSAGARFNLILHLETDKNVPLQEIIDFERELLEGIKESNRYVGKVFVDYNIRQ</sequence>
<feature type="domain" description="Cation efflux protein transmembrane" evidence="13">
    <location>
        <begin position="122"/>
        <end position="357"/>
    </location>
</feature>
<evidence type="ECO:0000313" key="14">
    <source>
        <dbReference type="EMBL" id="PIS49471.1"/>
    </source>
</evidence>
<dbReference type="EMBL" id="PEKT02000009">
    <property type="protein sequence ID" value="PIS49471.1"/>
    <property type="molecule type" value="Genomic_DNA"/>
</dbReference>
<evidence type="ECO:0000256" key="9">
    <source>
        <dbReference type="ARBA" id="ARBA00023136"/>
    </source>
</evidence>
<dbReference type="OMA" id="GVYFHSQ"/>
<feature type="region of interest" description="Disordered" evidence="11">
    <location>
        <begin position="45"/>
        <end position="98"/>
    </location>
</feature>
<dbReference type="VEuPathDB" id="FungiDB:B9J08_004494"/>
<evidence type="ECO:0000259" key="13">
    <source>
        <dbReference type="Pfam" id="PF01545"/>
    </source>
</evidence>
<dbReference type="Pfam" id="PF01545">
    <property type="entry name" value="Cation_efflux"/>
    <property type="match status" value="1"/>
</dbReference>
<dbReference type="GO" id="GO:0016020">
    <property type="term" value="C:membrane"/>
    <property type="evidence" value="ECO:0007669"/>
    <property type="project" value="UniProtKB-SubCell"/>
</dbReference>
<evidence type="ECO:0000313" key="15">
    <source>
        <dbReference type="EMBL" id="QWW25004.1"/>
    </source>
</evidence>
<keyword evidence="7 12" id="KW-1133">Transmembrane helix</keyword>